<sequence length="645" mass="70516">MLKATSEIVCYLDNSCESVNNVAPLLGNAAAALAIKLAKSRIDEYQCPATLHLNKLQRGLTPITTPAPPSTPTQPPGTGPETRCPEKPISDLIREVFSNADSLNRSFLQTPHIDESSPRIISRSSSPTFEDTAANASNATMMSDDVNGARAQTGTSGGLILSEDGSNRGSGAGNAGGVDAHSSAIGYTDTVASANANANGVSFSSSNDGHRLNSSKSRGGGASKRGQRDAKKNAGNKGADKESPRRTWDHNKFLNLKIDLGKYTQDQQHIRPHDIRVNFAEVRDVFTTIFAFDALRHMILVSMNMWAAKVKSTQRLQPKKTFAAFPTAVQGDGQRQIFRHEDAGLPPTLRPLPPVRVLESQLPMQSSISTEMGSITGTAVALESAPTVAHTNHYDIPDSGHEKSGISVGMNPHARKSIPNGANHATSSMLPGANLGQYVIIFENPALMEHEYQEMVMPQLMYSLAMLSEADQDRLALYWSRNGHATMLQRVQKVQQYITMRILTKTSTNDSYSPNKDIYVAWAVKALAILFRANMLSTLVHGLGDTAKPVVDLTEFYNDAINDHINLRTDFPIWKAGDGGFSFCHFPFVLTSGTKSEILKVECIVQMRHEMQDAYFRSIFHGPNDPYLFLTIRRSHLIRDALLQV</sequence>
<feature type="compositionally biased region" description="Basic and acidic residues" evidence="1">
    <location>
        <begin position="226"/>
        <end position="248"/>
    </location>
</feature>
<organism evidence="2 3">
    <name type="scientific">Sphaeroforma arctica JP610</name>
    <dbReference type="NCBI Taxonomy" id="667725"/>
    <lineage>
        <taxon>Eukaryota</taxon>
        <taxon>Ichthyosporea</taxon>
        <taxon>Ichthyophonida</taxon>
        <taxon>Sphaeroforma</taxon>
    </lineage>
</organism>
<reference evidence="2 3" key="1">
    <citation type="submission" date="2011-02" db="EMBL/GenBank/DDBJ databases">
        <title>The Genome Sequence of Sphaeroforma arctica JP610.</title>
        <authorList>
            <consortium name="The Broad Institute Genome Sequencing Platform"/>
            <person name="Russ C."/>
            <person name="Cuomo C."/>
            <person name="Young S.K."/>
            <person name="Zeng Q."/>
            <person name="Gargeya S."/>
            <person name="Alvarado L."/>
            <person name="Berlin A."/>
            <person name="Chapman S.B."/>
            <person name="Chen Z."/>
            <person name="Freedman E."/>
            <person name="Gellesch M."/>
            <person name="Goldberg J."/>
            <person name="Griggs A."/>
            <person name="Gujja S."/>
            <person name="Heilman E."/>
            <person name="Heiman D."/>
            <person name="Howarth C."/>
            <person name="Mehta T."/>
            <person name="Neiman D."/>
            <person name="Pearson M."/>
            <person name="Roberts A."/>
            <person name="Saif S."/>
            <person name="Shea T."/>
            <person name="Shenoy N."/>
            <person name="Sisk P."/>
            <person name="Stolte C."/>
            <person name="Sykes S."/>
            <person name="White J."/>
            <person name="Yandava C."/>
            <person name="Burger G."/>
            <person name="Gray M.W."/>
            <person name="Holland P.W.H."/>
            <person name="King N."/>
            <person name="Lang F.B.F."/>
            <person name="Roger A.J."/>
            <person name="Ruiz-Trillo I."/>
            <person name="Haas B."/>
            <person name="Nusbaum C."/>
            <person name="Birren B."/>
        </authorList>
    </citation>
    <scope>NUCLEOTIDE SEQUENCE [LARGE SCALE GENOMIC DNA]</scope>
    <source>
        <strain evidence="2 3">JP610</strain>
    </source>
</reference>
<dbReference type="STRING" id="667725.A0A0L0FRZ1"/>
<feature type="region of interest" description="Disordered" evidence="1">
    <location>
        <begin position="147"/>
        <end position="175"/>
    </location>
</feature>
<gene>
    <name evidence="2" type="ORF">SARC_08843</name>
</gene>
<feature type="non-terminal residue" evidence="2">
    <location>
        <position position="645"/>
    </location>
</feature>
<protein>
    <submittedName>
        <fullName evidence="2">Uncharacterized protein</fullName>
    </submittedName>
</protein>
<evidence type="ECO:0000313" key="3">
    <source>
        <dbReference type="Proteomes" id="UP000054560"/>
    </source>
</evidence>
<dbReference type="GeneID" id="25909347"/>
<evidence type="ECO:0000313" key="2">
    <source>
        <dbReference type="EMBL" id="KNC78738.1"/>
    </source>
</evidence>
<proteinExistence type="predicted"/>
<feature type="region of interest" description="Disordered" evidence="1">
    <location>
        <begin position="200"/>
        <end position="248"/>
    </location>
</feature>
<dbReference type="EMBL" id="KQ242433">
    <property type="protein sequence ID" value="KNC78738.1"/>
    <property type="molecule type" value="Genomic_DNA"/>
</dbReference>
<dbReference type="RefSeq" id="XP_014152640.1">
    <property type="nucleotide sequence ID" value="XM_014297165.1"/>
</dbReference>
<dbReference type="eggNOG" id="KOG0941">
    <property type="taxonomic scope" value="Eukaryota"/>
</dbReference>
<name>A0A0L0FRZ1_9EUKA</name>
<dbReference type="Proteomes" id="UP000054560">
    <property type="component" value="Unassembled WGS sequence"/>
</dbReference>
<evidence type="ECO:0000256" key="1">
    <source>
        <dbReference type="SAM" id="MobiDB-lite"/>
    </source>
</evidence>
<feature type="compositionally biased region" description="Pro residues" evidence="1">
    <location>
        <begin position="65"/>
        <end position="78"/>
    </location>
</feature>
<keyword evidence="3" id="KW-1185">Reference proteome</keyword>
<feature type="region of interest" description="Disordered" evidence="1">
    <location>
        <begin position="60"/>
        <end position="83"/>
    </location>
</feature>
<dbReference type="OrthoDB" id="2287212at2759"/>
<accession>A0A0L0FRZ1</accession>
<dbReference type="AlphaFoldDB" id="A0A0L0FRZ1"/>